<evidence type="ECO:0000313" key="9">
    <source>
        <dbReference type="Proteomes" id="UP001497512"/>
    </source>
</evidence>
<dbReference type="InterPro" id="IPR016177">
    <property type="entry name" value="DNA-bd_dom_sf"/>
</dbReference>
<comment type="subcellular location">
    <subcellularLocation>
        <location evidence="1">Nucleus</location>
    </subcellularLocation>
</comment>
<gene>
    <name evidence="8" type="ORF">CSSPTR1EN2_LOCUS4067</name>
</gene>
<evidence type="ECO:0000259" key="7">
    <source>
        <dbReference type="PROSITE" id="PS51032"/>
    </source>
</evidence>
<evidence type="ECO:0000256" key="2">
    <source>
        <dbReference type="ARBA" id="ARBA00023015"/>
    </source>
</evidence>
<evidence type="ECO:0000256" key="1">
    <source>
        <dbReference type="ARBA" id="ARBA00004123"/>
    </source>
</evidence>
<protein>
    <recommendedName>
        <fullName evidence="7">AP2/ERF domain-containing protein</fullName>
    </recommendedName>
</protein>
<dbReference type="InterPro" id="IPR001471">
    <property type="entry name" value="AP2/ERF_dom"/>
</dbReference>
<keyword evidence="9" id="KW-1185">Reference proteome</keyword>
<name>A0ABP0TMF3_9BRYO</name>
<keyword evidence="2" id="KW-0805">Transcription regulation</keyword>
<reference evidence="8" key="1">
    <citation type="submission" date="2024-02" db="EMBL/GenBank/DDBJ databases">
        <authorList>
            <consortium name="ELIXIR-Norway"/>
            <consortium name="Elixir Norway"/>
        </authorList>
    </citation>
    <scope>NUCLEOTIDE SEQUENCE</scope>
</reference>
<sequence length="239" mass="26819">MPDFQTCEELERRRRNLPEDGNNEGIQAQVASQQTKKEGVRYPSSQNSKYRSEIRPAGWKQRIWLGSFESEDETMRAYDAALHAIGKVPVHYAYPPGYHKPILCNWKDQDLVLKHVKSIKDSQFDVDAFKKEVTAKAKRASKSCALFPLVKDVVDLVLCDLPGPLPGAMDWMVPLCEEIDSEDVGEKALVLGIELVSEDDLAMPLHQQLPGVRSSIVAPEENIMADGDVSYNHSLFVPL</sequence>
<keyword evidence="4" id="KW-0804">Transcription</keyword>
<feature type="compositionally biased region" description="Polar residues" evidence="6">
    <location>
        <begin position="24"/>
        <end position="34"/>
    </location>
</feature>
<feature type="region of interest" description="Disordered" evidence="6">
    <location>
        <begin position="1"/>
        <end position="51"/>
    </location>
</feature>
<dbReference type="Gene3D" id="3.30.730.10">
    <property type="entry name" value="AP2/ERF domain"/>
    <property type="match status" value="1"/>
</dbReference>
<dbReference type="SUPFAM" id="SSF54171">
    <property type="entry name" value="DNA-binding domain"/>
    <property type="match status" value="1"/>
</dbReference>
<evidence type="ECO:0000256" key="3">
    <source>
        <dbReference type="ARBA" id="ARBA00023125"/>
    </source>
</evidence>
<evidence type="ECO:0000256" key="4">
    <source>
        <dbReference type="ARBA" id="ARBA00023163"/>
    </source>
</evidence>
<organism evidence="8 9">
    <name type="scientific">Sphagnum troendelagicum</name>
    <dbReference type="NCBI Taxonomy" id="128251"/>
    <lineage>
        <taxon>Eukaryota</taxon>
        <taxon>Viridiplantae</taxon>
        <taxon>Streptophyta</taxon>
        <taxon>Embryophyta</taxon>
        <taxon>Bryophyta</taxon>
        <taxon>Sphagnophytina</taxon>
        <taxon>Sphagnopsida</taxon>
        <taxon>Sphagnales</taxon>
        <taxon>Sphagnaceae</taxon>
        <taxon>Sphagnum</taxon>
    </lineage>
</organism>
<accession>A0ABP0TMF3</accession>
<keyword evidence="3" id="KW-0238">DNA-binding</keyword>
<evidence type="ECO:0000313" key="8">
    <source>
        <dbReference type="EMBL" id="CAK9197624.1"/>
    </source>
</evidence>
<dbReference type="PROSITE" id="PS51032">
    <property type="entry name" value="AP2_ERF"/>
    <property type="match status" value="1"/>
</dbReference>
<proteinExistence type="predicted"/>
<evidence type="ECO:0000256" key="6">
    <source>
        <dbReference type="SAM" id="MobiDB-lite"/>
    </source>
</evidence>
<evidence type="ECO:0000256" key="5">
    <source>
        <dbReference type="ARBA" id="ARBA00023242"/>
    </source>
</evidence>
<feature type="domain" description="AP2/ERF" evidence="7">
    <location>
        <begin position="36"/>
        <end position="95"/>
    </location>
</feature>
<dbReference type="EMBL" id="OZ019903">
    <property type="protein sequence ID" value="CAK9197624.1"/>
    <property type="molecule type" value="Genomic_DNA"/>
</dbReference>
<feature type="compositionally biased region" description="Basic and acidic residues" evidence="6">
    <location>
        <begin position="9"/>
        <end position="18"/>
    </location>
</feature>
<dbReference type="InterPro" id="IPR036955">
    <property type="entry name" value="AP2/ERF_dom_sf"/>
</dbReference>
<dbReference type="Proteomes" id="UP001497512">
    <property type="component" value="Chromosome 11"/>
</dbReference>
<keyword evidence="5" id="KW-0539">Nucleus</keyword>